<dbReference type="FunFam" id="3.10.580.10:FF:000002">
    <property type="entry name" value="Magnesium/cobalt efflux protein CorC"/>
    <property type="match status" value="1"/>
</dbReference>
<dbReference type="SMART" id="SM00116">
    <property type="entry name" value="CBS"/>
    <property type="match status" value="2"/>
</dbReference>
<dbReference type="InterPro" id="IPR005170">
    <property type="entry name" value="Transptr-assoc_dom"/>
</dbReference>
<feature type="transmembrane region" description="Helical" evidence="11">
    <location>
        <begin position="102"/>
        <end position="123"/>
    </location>
</feature>
<dbReference type="InterPro" id="IPR000644">
    <property type="entry name" value="CBS_dom"/>
</dbReference>
<dbReference type="CDD" id="cd04590">
    <property type="entry name" value="CBS_pair_CorC_HlyC_assoc"/>
    <property type="match status" value="1"/>
</dbReference>
<dbReference type="AlphaFoldDB" id="A0A6B3TLQ2"/>
<feature type="transmembrane region" description="Helical" evidence="11">
    <location>
        <begin position="57"/>
        <end position="82"/>
    </location>
</feature>
<dbReference type="GO" id="GO:0005886">
    <property type="term" value="C:plasma membrane"/>
    <property type="evidence" value="ECO:0007669"/>
    <property type="project" value="UniProtKB-SubCell"/>
</dbReference>
<evidence type="ECO:0000256" key="5">
    <source>
        <dbReference type="ARBA" id="ARBA00022737"/>
    </source>
</evidence>
<sequence length="444" mass="50164">MGTGLFVLVFLILLNGFFAASEMALVSLNDNKIKMMADGGNKKAKLVHQLLSEPSRFLATIQIGITLAGFLASAFAAGNFASALAEMLSNLGIPLPANILETLSTVIITLILSYFTLVLGELVPKRLALQKAETISFFAVKPLILLSKLTYPFVKLLTLSTNLIARLFGLDPNADEEDVTEEEIRMMVDVGQEKGTIQEAEKEMINNIFEFDNKHVSDIMTHRTNIIALPIETSLEETVRIVNNEKYTRMPVYEEDIDHIIGILNVKDLFQFLESGDRHAFNLREMVREPYFVLESIRIDRLFRDMQKNNIHMAIVLDEYGGTDGIVTIEDLIEEIVGNIFDEYDEPELDVIEIEVLDPNHYMMAGTTSLHEVEDVLKVGLPIQDYDTLSGFIIGQLGYIPEFNERPSMEYNDVLFEVKEMDDRRIERVKVTVKENVVVEEEST</sequence>
<comment type="caution">
    <text evidence="14">The sequence shown here is derived from an EMBL/GenBank/DDBJ whole genome shotgun (WGS) entry which is preliminary data.</text>
</comment>
<dbReference type="Pfam" id="PF01595">
    <property type="entry name" value="CNNM"/>
    <property type="match status" value="1"/>
</dbReference>
<evidence type="ECO:0000256" key="11">
    <source>
        <dbReference type="SAM" id="Phobius"/>
    </source>
</evidence>
<dbReference type="PROSITE" id="PS51371">
    <property type="entry name" value="CBS"/>
    <property type="match status" value="2"/>
</dbReference>
<dbReference type="Proteomes" id="UP000481621">
    <property type="component" value="Unassembled WGS sequence"/>
</dbReference>
<dbReference type="PROSITE" id="PS51846">
    <property type="entry name" value="CNNM"/>
    <property type="match status" value="1"/>
</dbReference>
<keyword evidence="6 10" id="KW-1133">Transmembrane helix</keyword>
<organism evidence="14 15">
    <name type="scientific">Neobacillus thermocopriae</name>
    <dbReference type="NCBI Taxonomy" id="1215031"/>
    <lineage>
        <taxon>Bacteria</taxon>
        <taxon>Bacillati</taxon>
        <taxon>Bacillota</taxon>
        <taxon>Bacilli</taxon>
        <taxon>Bacillales</taxon>
        <taxon>Bacillaceae</taxon>
        <taxon>Neobacillus</taxon>
    </lineage>
</organism>
<dbReference type="SMART" id="SM01091">
    <property type="entry name" value="CorC_HlyC"/>
    <property type="match status" value="1"/>
</dbReference>
<evidence type="ECO:0000256" key="9">
    <source>
        <dbReference type="PROSITE-ProRule" id="PRU00703"/>
    </source>
</evidence>
<feature type="domain" description="CBS" evidence="12">
    <location>
        <begin position="220"/>
        <end position="281"/>
    </location>
</feature>
<dbReference type="InterPro" id="IPR044751">
    <property type="entry name" value="Ion_transp-like_CBS"/>
</dbReference>
<dbReference type="EMBL" id="JAAIUV010000003">
    <property type="protein sequence ID" value="NEX77813.1"/>
    <property type="molecule type" value="Genomic_DNA"/>
</dbReference>
<comment type="subcellular location">
    <subcellularLocation>
        <location evidence="1">Cell membrane</location>
        <topology evidence="1">Multi-pass membrane protein</topology>
    </subcellularLocation>
</comment>
<evidence type="ECO:0000313" key="14">
    <source>
        <dbReference type="EMBL" id="NEX77813.1"/>
    </source>
</evidence>
<dbReference type="Gene3D" id="3.30.465.10">
    <property type="match status" value="1"/>
</dbReference>
<proteinExistence type="inferred from homology"/>
<keyword evidence="3" id="KW-1003">Cell membrane</keyword>
<dbReference type="InterPro" id="IPR051676">
    <property type="entry name" value="UPF0053_domain"/>
</dbReference>
<keyword evidence="4 10" id="KW-0812">Transmembrane</keyword>
<dbReference type="PANTHER" id="PTHR43099">
    <property type="entry name" value="UPF0053 PROTEIN YRKA"/>
    <property type="match status" value="1"/>
</dbReference>
<reference evidence="14" key="1">
    <citation type="submission" date="2020-02" db="EMBL/GenBank/DDBJ databases">
        <title>Bacillus sedimentmangrovi sp. nov., isolated from sediment of the mangrove ecosystem.</title>
        <authorList>
            <person name="Liu G."/>
        </authorList>
    </citation>
    <scope>NUCLEOTIDE SEQUENCE [LARGE SCALE GENOMIC DNA]</scope>
    <source>
        <strain evidence="14">SgZ-7</strain>
    </source>
</reference>
<feature type="transmembrane region" description="Helical" evidence="11">
    <location>
        <begin position="135"/>
        <end position="154"/>
    </location>
</feature>
<dbReference type="Gene3D" id="3.10.580.10">
    <property type="entry name" value="CBS-domain"/>
    <property type="match status" value="1"/>
</dbReference>
<evidence type="ECO:0000256" key="7">
    <source>
        <dbReference type="ARBA" id="ARBA00023122"/>
    </source>
</evidence>
<evidence type="ECO:0000259" key="12">
    <source>
        <dbReference type="PROSITE" id="PS51371"/>
    </source>
</evidence>
<dbReference type="SUPFAM" id="SSF56176">
    <property type="entry name" value="FAD-binding/transporter-associated domain-like"/>
    <property type="match status" value="1"/>
</dbReference>
<dbReference type="GO" id="GO:0050660">
    <property type="term" value="F:flavin adenine dinucleotide binding"/>
    <property type="evidence" value="ECO:0007669"/>
    <property type="project" value="InterPro"/>
</dbReference>
<evidence type="ECO:0000256" key="3">
    <source>
        <dbReference type="ARBA" id="ARBA00022475"/>
    </source>
</evidence>
<evidence type="ECO:0000256" key="1">
    <source>
        <dbReference type="ARBA" id="ARBA00004651"/>
    </source>
</evidence>
<evidence type="ECO:0000256" key="2">
    <source>
        <dbReference type="ARBA" id="ARBA00006337"/>
    </source>
</evidence>
<accession>A0A6B3TLQ2</accession>
<dbReference type="SUPFAM" id="SSF54631">
    <property type="entry name" value="CBS-domain pair"/>
    <property type="match status" value="1"/>
</dbReference>
<evidence type="ECO:0000313" key="15">
    <source>
        <dbReference type="Proteomes" id="UP000481621"/>
    </source>
</evidence>
<dbReference type="PANTHER" id="PTHR43099:SF2">
    <property type="entry name" value="UPF0053 PROTEIN YRKA"/>
    <property type="match status" value="1"/>
</dbReference>
<keyword evidence="15" id="KW-1185">Reference proteome</keyword>
<dbReference type="InterPro" id="IPR002550">
    <property type="entry name" value="CNNM"/>
</dbReference>
<evidence type="ECO:0000259" key="13">
    <source>
        <dbReference type="PROSITE" id="PS51846"/>
    </source>
</evidence>
<evidence type="ECO:0000256" key="6">
    <source>
        <dbReference type="ARBA" id="ARBA00022989"/>
    </source>
</evidence>
<evidence type="ECO:0000256" key="4">
    <source>
        <dbReference type="ARBA" id="ARBA00022692"/>
    </source>
</evidence>
<feature type="transmembrane region" description="Helical" evidence="11">
    <location>
        <begin position="6"/>
        <end position="26"/>
    </location>
</feature>
<dbReference type="Pfam" id="PF00571">
    <property type="entry name" value="CBS"/>
    <property type="match status" value="2"/>
</dbReference>
<protein>
    <submittedName>
        <fullName evidence="14">HlyC/CorC family transporter</fullName>
    </submittedName>
</protein>
<dbReference type="InterPro" id="IPR046342">
    <property type="entry name" value="CBS_dom_sf"/>
</dbReference>
<feature type="domain" description="CNNM transmembrane" evidence="13">
    <location>
        <begin position="1"/>
        <end position="201"/>
    </location>
</feature>
<evidence type="ECO:0000256" key="10">
    <source>
        <dbReference type="PROSITE-ProRule" id="PRU01193"/>
    </source>
</evidence>
<gene>
    <name evidence="14" type="ORF">G4Z05_02785</name>
</gene>
<evidence type="ECO:0000256" key="8">
    <source>
        <dbReference type="ARBA" id="ARBA00023136"/>
    </source>
</evidence>
<feature type="domain" description="CBS" evidence="12">
    <location>
        <begin position="286"/>
        <end position="343"/>
    </location>
</feature>
<dbReference type="RefSeq" id="WP_163250368.1">
    <property type="nucleotide sequence ID" value="NZ_JAAIUV010000003.1"/>
</dbReference>
<keyword evidence="5" id="KW-0677">Repeat</keyword>
<comment type="similarity">
    <text evidence="2">Belongs to the UPF0053 family.</text>
</comment>
<keyword evidence="8 10" id="KW-0472">Membrane</keyword>
<dbReference type="InterPro" id="IPR036318">
    <property type="entry name" value="FAD-bd_PCMH-like_sf"/>
</dbReference>
<dbReference type="InterPro" id="IPR016169">
    <property type="entry name" value="FAD-bd_PCMH_sub2"/>
</dbReference>
<keyword evidence="7 9" id="KW-0129">CBS domain</keyword>
<name>A0A6B3TLQ2_9BACI</name>
<dbReference type="Pfam" id="PF03471">
    <property type="entry name" value="CorC_HlyC"/>
    <property type="match status" value="1"/>
</dbReference>